<dbReference type="PANTHER" id="PTHR40891">
    <property type="entry name" value="DUF295 DOMAIN-CONTAINING PROTEIN"/>
    <property type="match status" value="1"/>
</dbReference>
<dbReference type="AlphaFoldDB" id="A0AA88UR11"/>
<name>A0AA88UR11_9ASTE</name>
<dbReference type="PANTHER" id="PTHR40891:SF1">
    <property type="entry name" value="DUF295 DOMAIN-CONTAINING PROTEIN"/>
    <property type="match status" value="1"/>
</dbReference>
<dbReference type="InterPro" id="IPR005174">
    <property type="entry name" value="KIB1-4_b-propeller"/>
</dbReference>
<evidence type="ECO:0000313" key="2">
    <source>
        <dbReference type="EMBL" id="KAK2994920.1"/>
    </source>
</evidence>
<comment type="caution">
    <text evidence="2">The sequence shown here is derived from an EMBL/GenBank/DDBJ whole genome shotgun (WGS) entry which is preliminary data.</text>
</comment>
<proteinExistence type="predicted"/>
<accession>A0AA88UR11</accession>
<evidence type="ECO:0000259" key="1">
    <source>
        <dbReference type="Pfam" id="PF03478"/>
    </source>
</evidence>
<organism evidence="2 3">
    <name type="scientific">Escallonia rubra</name>
    <dbReference type="NCBI Taxonomy" id="112253"/>
    <lineage>
        <taxon>Eukaryota</taxon>
        <taxon>Viridiplantae</taxon>
        <taxon>Streptophyta</taxon>
        <taxon>Embryophyta</taxon>
        <taxon>Tracheophyta</taxon>
        <taxon>Spermatophyta</taxon>
        <taxon>Magnoliopsida</taxon>
        <taxon>eudicotyledons</taxon>
        <taxon>Gunneridae</taxon>
        <taxon>Pentapetalae</taxon>
        <taxon>asterids</taxon>
        <taxon>campanulids</taxon>
        <taxon>Escalloniales</taxon>
        <taxon>Escalloniaceae</taxon>
        <taxon>Escallonia</taxon>
    </lineage>
</organism>
<dbReference type="EMBL" id="JAVXUO010000157">
    <property type="protein sequence ID" value="KAK2994920.1"/>
    <property type="molecule type" value="Genomic_DNA"/>
</dbReference>
<reference evidence="2" key="1">
    <citation type="submission" date="2022-12" db="EMBL/GenBank/DDBJ databases">
        <title>Draft genome assemblies for two species of Escallonia (Escalloniales).</title>
        <authorList>
            <person name="Chanderbali A."/>
            <person name="Dervinis C."/>
            <person name="Anghel I."/>
            <person name="Soltis D."/>
            <person name="Soltis P."/>
            <person name="Zapata F."/>
        </authorList>
    </citation>
    <scope>NUCLEOTIDE SEQUENCE</scope>
    <source>
        <strain evidence="2">UCBG92.1500</strain>
        <tissue evidence="2">Leaf</tissue>
    </source>
</reference>
<feature type="domain" description="KIB1-4 beta-propeller" evidence="1">
    <location>
        <begin position="2"/>
        <end position="207"/>
    </location>
</feature>
<sequence>MEKINLPPWKLPAVQTCVITSPPTDANCIVAFLDYEEPYITFCRPGEVRWVEQDYGTSLYEDDTLHAVTVSKGSIYGLTNRRELARLEVWDGIFVMNRLVADIPPKVYLADMIRECNYLVESCGEVFCVSMLFGVLNIAARKVEEIQVYRMDFSKGEWVRVDSLGEDRAFFVNGFGNMASCSASESGAEGNSIYFIDRDYRSLGVFNVEESSGVHVSLPSCPNMVHNLPTFWVMPKA</sequence>
<dbReference type="Proteomes" id="UP001187471">
    <property type="component" value="Unassembled WGS sequence"/>
</dbReference>
<evidence type="ECO:0000313" key="3">
    <source>
        <dbReference type="Proteomes" id="UP001187471"/>
    </source>
</evidence>
<keyword evidence="3" id="KW-1185">Reference proteome</keyword>
<protein>
    <recommendedName>
        <fullName evidence="1">KIB1-4 beta-propeller domain-containing protein</fullName>
    </recommendedName>
</protein>
<dbReference type="Pfam" id="PF03478">
    <property type="entry name" value="Beta-prop_KIB1-4"/>
    <property type="match status" value="1"/>
</dbReference>
<gene>
    <name evidence="2" type="ORF">RJ640_004474</name>
</gene>